<evidence type="ECO:0000313" key="2">
    <source>
        <dbReference type="WBParaSite" id="L893_g5157.t1"/>
    </source>
</evidence>
<organism evidence="1 2">
    <name type="scientific">Steinernema glaseri</name>
    <dbReference type="NCBI Taxonomy" id="37863"/>
    <lineage>
        <taxon>Eukaryota</taxon>
        <taxon>Metazoa</taxon>
        <taxon>Ecdysozoa</taxon>
        <taxon>Nematoda</taxon>
        <taxon>Chromadorea</taxon>
        <taxon>Rhabditida</taxon>
        <taxon>Tylenchina</taxon>
        <taxon>Panagrolaimomorpha</taxon>
        <taxon>Strongyloidoidea</taxon>
        <taxon>Steinernematidae</taxon>
        <taxon>Steinernema</taxon>
    </lineage>
</organism>
<accession>A0A1I8AF55</accession>
<sequence length="85" mass="8857">MTAIQKKKLHLGVALNLSDEDELSRSIIVGSVTTSSEQETLGDPFASSSLTPCADKIGRLTLVSTLAPLDFSIGKPQLSGREGGA</sequence>
<dbReference type="AlphaFoldDB" id="A0A1I8AF55"/>
<protein>
    <submittedName>
        <fullName evidence="2">Uncharacterized protein</fullName>
    </submittedName>
</protein>
<evidence type="ECO:0000313" key="1">
    <source>
        <dbReference type="Proteomes" id="UP000095287"/>
    </source>
</evidence>
<dbReference type="WBParaSite" id="L893_g5157.t1">
    <property type="protein sequence ID" value="L893_g5157.t1"/>
    <property type="gene ID" value="L893_g5157"/>
</dbReference>
<reference evidence="2" key="1">
    <citation type="submission" date="2016-11" db="UniProtKB">
        <authorList>
            <consortium name="WormBaseParasite"/>
        </authorList>
    </citation>
    <scope>IDENTIFICATION</scope>
</reference>
<keyword evidence="1" id="KW-1185">Reference proteome</keyword>
<dbReference type="Proteomes" id="UP000095287">
    <property type="component" value="Unplaced"/>
</dbReference>
<name>A0A1I8AF55_9BILA</name>
<proteinExistence type="predicted"/>